<dbReference type="InterPro" id="IPR042222">
    <property type="entry name" value="Dynein_2_N"/>
</dbReference>
<evidence type="ECO:0000256" key="7">
    <source>
        <dbReference type="ARBA" id="ARBA00022840"/>
    </source>
</evidence>
<organism evidence="17 18">
    <name type="scientific">Echinococcus canadensis</name>
    <dbReference type="NCBI Taxonomy" id="519352"/>
    <lineage>
        <taxon>Eukaryota</taxon>
        <taxon>Metazoa</taxon>
        <taxon>Spiralia</taxon>
        <taxon>Lophotrochozoa</taxon>
        <taxon>Platyhelminthes</taxon>
        <taxon>Cestoda</taxon>
        <taxon>Eucestoda</taxon>
        <taxon>Cyclophyllidea</taxon>
        <taxon>Taeniidae</taxon>
        <taxon>Echinococcus</taxon>
        <taxon>Echinococcus canadensis group</taxon>
    </lineage>
</organism>
<dbReference type="Proteomes" id="UP000887562">
    <property type="component" value="Unplaced"/>
</dbReference>
<comment type="subcellular location">
    <subcellularLocation>
        <location evidence="1">Cytoplasm</location>
        <location evidence="1">Cytoskeleton</location>
        <location evidence="1">Cilium axoneme</location>
    </subcellularLocation>
</comment>
<keyword evidence="3" id="KW-0963">Cytoplasm</keyword>
<dbReference type="FunFam" id="1.20.1270.280:FF:000003">
    <property type="entry name" value="Dynein axonemal heavy chain 17"/>
    <property type="match status" value="1"/>
</dbReference>
<keyword evidence="11" id="KW-0505">Motor protein</keyword>
<keyword evidence="5" id="KW-0677">Repeat</keyword>
<dbReference type="Pfam" id="PF12781">
    <property type="entry name" value="AAA_9"/>
    <property type="match status" value="1"/>
</dbReference>
<dbReference type="Gene3D" id="1.10.287.2620">
    <property type="match status" value="1"/>
</dbReference>
<dbReference type="InterPro" id="IPR013602">
    <property type="entry name" value="Dynein_heavy_linker"/>
</dbReference>
<dbReference type="FunFam" id="3.20.180.20:FF:000001">
    <property type="entry name" value="Dynein axonemal heavy chain 5"/>
    <property type="match status" value="1"/>
</dbReference>
<evidence type="ECO:0000256" key="5">
    <source>
        <dbReference type="ARBA" id="ARBA00022737"/>
    </source>
</evidence>
<feature type="compositionally biased region" description="Polar residues" evidence="15">
    <location>
        <begin position="1059"/>
        <end position="1072"/>
    </location>
</feature>
<dbReference type="Pfam" id="PF18199">
    <property type="entry name" value="Dynein_C"/>
    <property type="match status" value="1"/>
</dbReference>
<feature type="compositionally biased region" description="Polar residues" evidence="15">
    <location>
        <begin position="1097"/>
        <end position="1112"/>
    </location>
</feature>
<evidence type="ECO:0000256" key="4">
    <source>
        <dbReference type="ARBA" id="ARBA00022701"/>
    </source>
</evidence>
<feature type="region of interest" description="Disordered" evidence="15">
    <location>
        <begin position="479"/>
        <end position="503"/>
    </location>
</feature>
<dbReference type="Gene3D" id="1.20.920.30">
    <property type="match status" value="1"/>
</dbReference>
<keyword evidence="12" id="KW-0206">Cytoskeleton</keyword>
<evidence type="ECO:0000256" key="9">
    <source>
        <dbReference type="ARBA" id="ARBA00023054"/>
    </source>
</evidence>
<dbReference type="InterPro" id="IPR041589">
    <property type="entry name" value="DNAH3_AAA_lid_1"/>
</dbReference>
<dbReference type="InterPro" id="IPR042219">
    <property type="entry name" value="AAA_lid_11_sf"/>
</dbReference>
<dbReference type="InterPro" id="IPR013594">
    <property type="entry name" value="Dynein_heavy_tail"/>
</dbReference>
<name>A0A915EW18_9CEST</name>
<dbReference type="Gene3D" id="3.40.50.300">
    <property type="entry name" value="P-loop containing nucleotide triphosphate hydrolases"/>
    <property type="match status" value="5"/>
</dbReference>
<dbReference type="Pfam" id="PF12775">
    <property type="entry name" value="AAA_7"/>
    <property type="match status" value="1"/>
</dbReference>
<dbReference type="Pfam" id="PF12777">
    <property type="entry name" value="MT"/>
    <property type="match status" value="1"/>
</dbReference>
<evidence type="ECO:0000256" key="6">
    <source>
        <dbReference type="ARBA" id="ARBA00022741"/>
    </source>
</evidence>
<dbReference type="GO" id="GO:0051959">
    <property type="term" value="F:dynein light intermediate chain binding"/>
    <property type="evidence" value="ECO:0007669"/>
    <property type="project" value="InterPro"/>
</dbReference>
<dbReference type="WBParaSite" id="maker-E.canG7_contigs_1297-snap-gene-0.29-mRNA-1">
    <property type="protein sequence ID" value="maker-E.canG7_contigs_1297-snap-gene-0.29-mRNA-1"/>
    <property type="gene ID" value="EcG7_00387"/>
</dbReference>
<dbReference type="Pfam" id="PF17852">
    <property type="entry name" value="Dynein_AAA_lid"/>
    <property type="match status" value="1"/>
</dbReference>
<dbReference type="FunFam" id="3.40.50.300:FF:000945">
    <property type="entry name" value="Dynein axonemal heavy chain 9"/>
    <property type="match status" value="1"/>
</dbReference>
<feature type="coiled-coil region" evidence="14">
    <location>
        <begin position="3910"/>
        <end position="3972"/>
    </location>
</feature>
<keyword evidence="4" id="KW-0493">Microtubule</keyword>
<accession>A0A915EW18</accession>
<dbReference type="Pfam" id="PF25007">
    <property type="entry name" value="DYH2-5-8_CC"/>
    <property type="match status" value="1"/>
</dbReference>
<dbReference type="FunFam" id="1.20.920.30:FF:000003">
    <property type="entry name" value="Dynein axonemal heavy chain 17"/>
    <property type="match status" value="1"/>
</dbReference>
<dbReference type="Gene3D" id="6.10.140.1060">
    <property type="match status" value="1"/>
</dbReference>
<dbReference type="Pfam" id="PF17857">
    <property type="entry name" value="AAA_lid_1"/>
    <property type="match status" value="1"/>
</dbReference>
<dbReference type="Gene3D" id="1.20.1270.280">
    <property type="match status" value="1"/>
</dbReference>
<dbReference type="Pfam" id="PF12774">
    <property type="entry name" value="AAA_6"/>
    <property type="match status" value="2"/>
</dbReference>
<keyword evidence="6" id="KW-0547">Nucleotide-binding</keyword>
<keyword evidence="8" id="KW-0243">Dynein</keyword>
<dbReference type="GO" id="GO:0005858">
    <property type="term" value="C:axonemal dynein complex"/>
    <property type="evidence" value="ECO:0007669"/>
    <property type="project" value="UniProtKB-ARBA"/>
</dbReference>
<dbReference type="Gene3D" id="1.20.140.100">
    <property type="entry name" value="Dynein heavy chain, N-terminal domain 2"/>
    <property type="match status" value="1"/>
</dbReference>
<dbReference type="Gene3D" id="1.10.8.710">
    <property type="match status" value="1"/>
</dbReference>
<keyword evidence="13" id="KW-0966">Cell projection</keyword>
<dbReference type="FunFam" id="1.20.920.20:FF:000003">
    <property type="entry name" value="Dynein axonemal heavy chain 17"/>
    <property type="match status" value="1"/>
</dbReference>
<evidence type="ECO:0000256" key="11">
    <source>
        <dbReference type="ARBA" id="ARBA00023175"/>
    </source>
</evidence>
<dbReference type="PANTHER" id="PTHR45703:SF8">
    <property type="entry name" value="DYNEINS HEAVY CHAIN"/>
    <property type="match status" value="1"/>
</dbReference>
<dbReference type="Pfam" id="PF18198">
    <property type="entry name" value="AAA_lid_11"/>
    <property type="match status" value="1"/>
</dbReference>
<dbReference type="PANTHER" id="PTHR45703">
    <property type="entry name" value="DYNEIN HEAVY CHAIN"/>
    <property type="match status" value="1"/>
</dbReference>
<dbReference type="InterPro" id="IPR041658">
    <property type="entry name" value="AAA_lid_11"/>
</dbReference>
<dbReference type="FunFam" id="1.10.287.2620:FF:000002">
    <property type="entry name" value="Dynein heavy chain 2, axonemal"/>
    <property type="match status" value="1"/>
</dbReference>
<dbReference type="InterPro" id="IPR024317">
    <property type="entry name" value="Dynein_heavy_chain_D4_dom"/>
</dbReference>
<evidence type="ECO:0000256" key="14">
    <source>
        <dbReference type="SAM" id="Coils"/>
    </source>
</evidence>
<dbReference type="Gene3D" id="3.10.490.20">
    <property type="match status" value="1"/>
</dbReference>
<dbReference type="FunFam" id="1.20.140.100:FF:000001">
    <property type="entry name" value="dynein heavy chain 17, axonemal"/>
    <property type="match status" value="1"/>
</dbReference>
<dbReference type="GO" id="GO:0045505">
    <property type="term" value="F:dynein intermediate chain binding"/>
    <property type="evidence" value="ECO:0007669"/>
    <property type="project" value="InterPro"/>
</dbReference>
<feature type="compositionally biased region" description="Low complexity" evidence="15">
    <location>
        <begin position="480"/>
        <end position="492"/>
    </location>
</feature>
<evidence type="ECO:0000256" key="13">
    <source>
        <dbReference type="ARBA" id="ARBA00023273"/>
    </source>
</evidence>
<dbReference type="FunFam" id="3.40.50.300:FF:000411">
    <property type="entry name" value="dynein heavy chain 17, axonemal"/>
    <property type="match status" value="1"/>
</dbReference>
<dbReference type="Pfam" id="PF03028">
    <property type="entry name" value="Dynein_heavy"/>
    <property type="match status" value="1"/>
</dbReference>
<evidence type="ECO:0000313" key="17">
    <source>
        <dbReference type="Proteomes" id="UP000887562"/>
    </source>
</evidence>
<feature type="domain" description="AAA+ ATPase" evidence="16">
    <location>
        <begin position="3088"/>
        <end position="3233"/>
    </location>
</feature>
<dbReference type="Gene3D" id="1.10.472.130">
    <property type="match status" value="1"/>
</dbReference>
<dbReference type="GO" id="GO:0007018">
    <property type="term" value="P:microtubule-based movement"/>
    <property type="evidence" value="ECO:0007669"/>
    <property type="project" value="InterPro"/>
</dbReference>
<dbReference type="InterPro" id="IPR035706">
    <property type="entry name" value="AAA_9"/>
</dbReference>
<evidence type="ECO:0000256" key="8">
    <source>
        <dbReference type="ARBA" id="ARBA00023017"/>
    </source>
</evidence>
<proteinExistence type="inferred from homology"/>
<dbReference type="InterPro" id="IPR042228">
    <property type="entry name" value="Dynein_linker_3"/>
</dbReference>
<dbReference type="FunFam" id="1.10.8.720:FF:000002">
    <property type="entry name" value="Dynein heavy chain 9, axonemal"/>
    <property type="match status" value="1"/>
</dbReference>
<dbReference type="InterPro" id="IPR003593">
    <property type="entry name" value="AAA+_ATPase"/>
</dbReference>
<feature type="region of interest" description="Disordered" evidence="15">
    <location>
        <begin position="1049"/>
        <end position="1115"/>
    </location>
</feature>
<evidence type="ECO:0000256" key="2">
    <source>
        <dbReference type="ARBA" id="ARBA00008887"/>
    </source>
</evidence>
<evidence type="ECO:0000256" key="10">
    <source>
        <dbReference type="ARBA" id="ARBA00023069"/>
    </source>
</evidence>
<dbReference type="InterPro" id="IPR035699">
    <property type="entry name" value="AAA_6"/>
</dbReference>
<comment type="similarity">
    <text evidence="2">Belongs to the dynein heavy chain family.</text>
</comment>
<dbReference type="Gene3D" id="1.20.58.1120">
    <property type="match status" value="1"/>
</dbReference>
<keyword evidence="7" id="KW-0067">ATP-binding</keyword>
<sequence>MDFNEEFQETVANSVFPTFDLLEDAIKRFTKITGNQFALKKKVRHRTGAPMREAHKFRYAFFKCICSFSTECEAFFNVASKGQTLRITQFYMVHNHAVVYNPAFKQHGVDDDDGYDVRCDLTGQFEELFPVKSFNTFDEFLGKLHEFQDATGCIFVKRNADRYPPEAIDKQHLVYKAVKMECVHYGHRQDSKKQTHTNLRISCKIGCRCCIHISTYKGRVTIGKYFMKHNHPVPIEEAIQYPQATHLSANDDSHYNVVYDVTTQFVEIFSSGRFPTYQDFLVRLEEFQRETGCLYSKRMSNMWPAEAKDKEHLVYKFVIFDCVHFGYTRDNSRRRSTQRRAGFWFVPLFRGKVGCKSTMRISTIKGYVEIVTYEMRHNHPASQEASDEYQPQTWLLSGINVGDDDKAFKRRRRSKKQVLADAAVAQAAVATMQKTDIISDQLARLREVALAAPQDKLEVFCSQLSEFETRWRQQLMVAYQEQQQQDPSQPQPEELPDPNASPPIIPVSAGIKLETLNAEEAPLCALMLPRGGTVPTYLYSSLKLKEEQWTRFCESESGKNILGEFIESQIPLALFFTLNPNGSLSATKSFSVKGRTKTCFFVNTLCNSVEKNPLSHVDILCGDIQPNFLRGVSSYLQRVLLPVFIGYAKRTNVLGALSDELISLTKVLKRKANYIEGKIIHASAHQERMPTESLQITSSPRTEIEFWAKTKEDLTRICSVLTSKATKQIMNLLQHFGSSYSLTVNNIVNTIYDAVFEAEEMHMYLKPLEKIFQHIEELEFDKISMYFGPLFHILALSWSKSKVFRNLPRFILLLQKISSALIVQTKQYLDSTELLKGEPQESIEKVAFALKVLKTFVKQFKLFRTQLPAYFAKEGIPVVPWEFKTRLPFSLLLEANRRLLKIKDILSAAIDFAELERCIIGGVMGAYLSSQVSAIFDEFTDNFKEFSQRDYDCLDLESSEFKQELNDISAKFDDYEQRLGSVFCQALSDCPTVQHALELLSMLGGLLERPIIKPMIEPFYDSMLRMVEEELLHVKRIVKESMVDESIECDRGSLKPMASPQQSTRLPSNASENEGAPHSVESSRRPSETAKGCGDGSNDTPRSATSARTLDSSMCAEDIRSTRKRSILTPALTTGLAKIIKRPKRSISLGVANTDTPRIAKNATTVPESPVNARKSSQTSNAVVIKRPNTPQRRANPACSLTAPLGCKNMPPVAGRLMWSSEIYRRLDASKAILNGIEHPTMRSKHANRMRKIISRLQGKLVENDERVFKYWAKNIPGICEGGLSQPLLTCVRGTGLFEVNLSSELTTTLCEVKYLLSLAGTNIPDAALRLFEHREMLRRYKLTLDALVAKHTHLRTRIANNVIALISTDLVEVERLLQKSATKLLWSDAGTWEHIKSTRDAVNDIYQRVREAEVNLDTICKLMATWTHAPLFERRDGKADNLLERNGNAEKRNAEIREAGEKISALLETNRKLFRTEIGSAAWNAYVEDVDIIITEGFVETIRCSLDYLLSETNEENSEIHPLFEIRMDLTISGISFVPALEQGPNSTFFDVCNAILEDVYKQADQMNRVVSQDEKGPTYEAPIRKNMELEELRQTFIERVEIAVQGAREYNDSMERFAYLWTDNREARLKAFLNEENSKSDDSHSTLSLERFKNKIDEYEAIYSEINEMKEIVLVEPWFKINAKPFKQGLTNCVKRWSLLFKNYLVEFVTNSLSDLDEFIKDSAQTLQKDPEPGDYDRLVEAMSCLGAVKVRQPTTNSMFEPLKQTVDLLKSYGQEVSPEIQLLLEELPKKWSNLKKRVVLMKQVVAPLQSEEVTKVRKWATEFEVVQHKYREEFLKITPFQYECEEPYTVLDKENVAISQMEEELTKLKRQAQLFEVALPEYRQLASCRLDIRLLKTVWDWVFFIHSTIAGWYDTPWRLISVDEMDLTLKQFSVKDLRRLDKEVRAWPIFLGIEAEVHNMMTSLRAVNELQNPAIRGRHWSQLMSTTGVRFAMNENTVLAELLALKLHNYEEEVHTLVDKAMKEASMEKVLKELGQTWSQMSFEIEQHPRRNLKLFKVSQETVEVLEENQVQLQNMVTSKHVDFFRDQIADWQRKLTTTDYVIGLWSEVQRTWAYLEAIFLSSEDIREQLPEDSKRFDKIDEEFRQIVGYIGKRGTNIIEATHLPGLSGRLESLKESLSLCEKALADYLDTKRLAFPRFYFISPTDLLDILANGNEPIKVIPHLSKLFDSIASVDLKTNTKTATSMKAKDGEVVQLSKECSLDGKVEVWLNRVLEEMRATLLHNLHHCVTNFEEKPREQWIFDYPAQVSLAGCQIGWVAEVNLNFAQLEEGYENALKFFNKKQITQLNALITLLVGELSPQERQKVMTICTIDVHNRDVVARLITQKVMERNAFEWLSQLRHRWDEEVNDCFANICDAQFRYAYEYLGNTPRLVITPLTDRCYITLTQSLHLFMSGAPAGPAGTGKFSILFIFVIIVISSIDNESSGQNRITTKDLGRALGIMVYVFNCSEQMDYKSVGNIYKGLAQSGSWGCFDEFNRISIDVLSVVAVQVKCIQDAVRNKCVRFNFLGEEISLNPTVGIFITMNPGYAGRTELPENLKALFRPCAMVVPDFELICEIMLVAEGFMEARLLARKFITLYGLAKELLSKQDHYDWGLRAIKSVLVVAGSLKRGDPTRPEKEVLMRALRDFNTPKISADDLPVFMGLITDLFPSMDVPRKRDLAFEEEVRKAAVDLKLQPEENFILKAVQLQELLAVRHSVFILGNAGTGKSMIWRALFRANQNLKKKPVAVDLDPKAVTNDELFGVINPATREWKDGLFSVVMRDLSRLKHDGPKWIVLDGDIDPMWIESLNTVMDDNKVLTLASNERIPLTSSMRLVFEISHLKTATPATVSRAGILFVNPQDLGWAPYVYSWLASRDNRSEQANIGFLIETYVPICLEALRTRFKTTVPLVELGHVQTLCHLLEVHLTPTNTPPDTPKEVYEAFFVFCAVWAFGGALAQDQLVDHRVEFSKWWIEEFKSIKFPATSGATVFDFYLDPETKKFEPWSKKVEQFILDPNEPLQTAHVSTTETARIRYFLNLLVAARQPVMLVGGAGTGKTVLVQNLLRDLGEDFLVVNVPLNFYTTSEMLQRVLEKPLEKKTGRCYGPPGNKRLIYFIDDLNMPEVDAYFTVEPHTLIRQHIDHSHWYDRAKLTLKEVTNAQYVTCMNPTAGSFTIDSRLQRHFAIFNISFPGRDAVHSIYNSILSQHLQLPSAGFPQIVQRLASSLTGLAVDFHARITATFLPTALKFHYVFNLRDLTNVFQGLLFSKDECLKAPLDLLRLWIHETERVYADKLTDASDQTAFDKLLHDFVIKQFTELDVEESAIFSKPLLYCHFIQGFGDPRYLPVESNDTLAKLLNDALVNYNEMYAAMNLVLFEDAIEHVLRIDRILESPRGNALLVGIGGSGKQSLSRLAAFISSLEVFQIVARKGYSVTDLKADLAALYRKAGLKNVGTVFLLTDAQVLDEKFLVIINYLLASGEIPDLFADDEVEEIISAVQSETKAAGILDTRENCWQFFINKVRRTLKVVLCFSPVGPKLRMRARRFPALVNCTTIDWFHEWPEEALLSVSKRFVSEISLLDPALCEPISTFMSHVHKTVNDVSRDYLTNEKRYNYTTPKSFLEQIHLYENMLNRRDEEIRGNIARLENGLQKLESTAQQVDDLKAKLATQEVALAEKNEDANKLLAIVSAETEKVVAEKAVADEEEKKVAKIRAEVSVKQRECEVDLAKAEPALVAAQEALNTLNKSNLTEMKSFGTPPPAVVKVVAAVACLLAPQGRVPKDRSWKAAKAGMMSKIDQFLDNLINYDKENMHENSLKAVAEYLKDPEFDPNLVRSKSLAAAGLCSWVINIVKFHGVFCVVKPKRDALDEANKELQGATEALDKIREKIGHLESKLAELTVNFENAKTEKQKCQDEADNTKKTIDLANRLVGGLASEKLRWSQQIEEHNVQASCLPGDVLITAAFLSYLGYFTKKYRSDLLDKLWMPFLKTLQPAVPMTPDLDPLSLLVDDALVAKWNNEGLPSDRFSVENAAILTSAERWPLLVDPQLQGIKWIKTRYAEDLKVLRLGQKGYLDVIEKAISEGAVVLIENIDLVIDPVLEPLIGRNTIRRGTAIRLGGKEIDYNPAFKFILQTKLGNPHYAPELQAQTTLINFTVIRDGLEDQLLANVVRKERPDLENLKSDLTRQQNEFKITLKNLEDALLAKLSKAEGNFLGNYALVENLETNKRTAAEIQGKVQQAKVTEAEINTAREIYRPACERAAILYFIVSDLNKVNPIYQFSLKAFGCVFDAAMTRAETSEDVKSRVTNIINSVTYSVYVYTSRGLFEKDKLLFTAQVAFQVCQARGEVNAQELDYLLRFPVTPNVTSPVDFITNIGWGAIKALTTLETFNNLDSDIEGSAKRWKKVVDSEKPENERLPQEWKNKTHMQRLCILRALRPDRMLYAIRNFVSANLGKVFTEGSSLSFAESFEESGPATPIFFILSPGVDPLKDVEALGRQIGFTSDRKNFHNISLGQGQESVAEETMKLSAHEGHWIILQNVHLVAKWLPAFEKLLEELMDGAHENYRVFISAEPASSPEFHVIPQGVLENSIKITNEPPTGMQANIHKALNNFTQATLEMSIKEYEFKMILFTLCYFHAAVCERRKFGPQGWNRVYPFNTGDLTISVDVLYNYLEVNNDIPWEGLRYLFGEIMYGGHITDDWDRRLCKTYLEEYITTTMMDGDHLLAPGFKAPPNSDMAGYHKYVDANLPPESPYLYGMHPNAEIDILTVESEKLFRRLLEMMPRESKEGEQTDDSLEENVQTKLEDILGRLPEPFNMQDLHSRVPPEERTPFAIVALQECDRMNILLREILRSLKELSLGLKGELTISPEMDALQNALFFDTVPKTWTARAYPSLYPLGLWYADLIARARDLEIWVTDFASLPSAIWLGGLFNPQSFLTAIMQQMSRKNEWPLDRVTLNVDVTRKTREELTGPPRDGAFVHSLFVEGARWDTQTGLLAEAKPKELVSALPIVFIKAVPVDKQDTRGTYACPVYKTKSRGPTYVWTFNLKTKAKPANWVLGGVAIILQV</sequence>
<evidence type="ECO:0000256" key="3">
    <source>
        <dbReference type="ARBA" id="ARBA00022490"/>
    </source>
</evidence>
<dbReference type="InterPro" id="IPR056759">
    <property type="entry name" value="DYH2-5-8_CC"/>
</dbReference>
<keyword evidence="10" id="KW-0969">Cilium</keyword>
<dbReference type="Gene3D" id="1.20.920.20">
    <property type="match status" value="1"/>
</dbReference>
<evidence type="ECO:0000256" key="12">
    <source>
        <dbReference type="ARBA" id="ARBA00023212"/>
    </source>
</evidence>
<feature type="coiled-coil region" evidence="14">
    <location>
        <begin position="1854"/>
        <end position="1881"/>
    </location>
</feature>
<feature type="domain" description="AAA+ ATPase" evidence="16">
    <location>
        <begin position="3437"/>
        <end position="3544"/>
    </location>
</feature>
<dbReference type="FunFam" id="1.10.8.710:FF:000002">
    <property type="entry name" value="dynein heavy chain 17, axonemal"/>
    <property type="match status" value="1"/>
</dbReference>
<evidence type="ECO:0000313" key="18">
    <source>
        <dbReference type="WBParaSite" id="maker-E.canG7_contigs_1297-snap-gene-0.29-mRNA-1"/>
    </source>
</evidence>
<keyword evidence="17" id="KW-1185">Reference proteome</keyword>
<dbReference type="Gene3D" id="3.20.180.20">
    <property type="entry name" value="Dynein heavy chain, N-terminal domain 2"/>
    <property type="match status" value="1"/>
</dbReference>
<dbReference type="SUPFAM" id="SSF52540">
    <property type="entry name" value="P-loop containing nucleoside triphosphate hydrolases"/>
    <property type="match status" value="4"/>
</dbReference>
<dbReference type="Pfam" id="PF08385">
    <property type="entry name" value="DHC_N1"/>
    <property type="match status" value="2"/>
</dbReference>
<evidence type="ECO:0000256" key="1">
    <source>
        <dbReference type="ARBA" id="ARBA00004430"/>
    </source>
</evidence>
<dbReference type="InterPro" id="IPR041466">
    <property type="entry name" value="Dynein_AAA5_ext"/>
</dbReference>
<dbReference type="GO" id="GO:0008017">
    <property type="term" value="F:microtubule binding"/>
    <property type="evidence" value="ECO:0007669"/>
    <property type="project" value="UniProtKB-ARBA"/>
</dbReference>
<dbReference type="InterPro" id="IPR024743">
    <property type="entry name" value="Dynein_HC_stalk"/>
</dbReference>
<feature type="coiled-coil region" evidence="14">
    <location>
        <begin position="3679"/>
        <end position="3765"/>
    </location>
</feature>
<dbReference type="GO" id="GO:0005524">
    <property type="term" value="F:ATP binding"/>
    <property type="evidence" value="ECO:0007669"/>
    <property type="project" value="UniProtKB-KW"/>
</dbReference>
<dbReference type="InterPro" id="IPR027417">
    <property type="entry name" value="P-loop_NTPase"/>
</dbReference>
<evidence type="ECO:0000256" key="15">
    <source>
        <dbReference type="SAM" id="MobiDB-lite"/>
    </source>
</evidence>
<protein>
    <submittedName>
        <fullName evidence="18">AAA+ ATPase domain-containing protein</fullName>
    </submittedName>
</protein>
<dbReference type="SMART" id="SM00382">
    <property type="entry name" value="AAA"/>
    <property type="match status" value="2"/>
</dbReference>
<dbReference type="Gene3D" id="1.10.8.720">
    <property type="entry name" value="Region D6 of dynein motor"/>
    <property type="match status" value="1"/>
</dbReference>
<dbReference type="InterPro" id="IPR043157">
    <property type="entry name" value="Dynein_AAA1S"/>
</dbReference>
<dbReference type="FunFam" id="3.40.50.300:FF:000049">
    <property type="entry name" value="Dynein, axonemal, heavy chain 5"/>
    <property type="match status" value="1"/>
</dbReference>
<dbReference type="FunFam" id="3.40.50.300:FF:002141">
    <property type="entry name" value="Dynein heavy chain"/>
    <property type="match status" value="1"/>
</dbReference>
<dbReference type="GO" id="GO:0097729">
    <property type="term" value="C:9+2 motile cilium"/>
    <property type="evidence" value="ECO:0007669"/>
    <property type="project" value="UniProtKB-ARBA"/>
</dbReference>
<dbReference type="FunFam" id="1.10.8.1220:FF:000001">
    <property type="entry name" value="Dynein axonemal heavy chain 5"/>
    <property type="match status" value="1"/>
</dbReference>
<dbReference type="InterPro" id="IPR043160">
    <property type="entry name" value="Dynein_C_barrel"/>
</dbReference>
<dbReference type="InterPro" id="IPR004273">
    <property type="entry name" value="Dynein_heavy_D6_P-loop"/>
</dbReference>
<dbReference type="GO" id="GO:0005874">
    <property type="term" value="C:microtubule"/>
    <property type="evidence" value="ECO:0007669"/>
    <property type="project" value="UniProtKB-KW"/>
</dbReference>
<dbReference type="Pfam" id="PF12780">
    <property type="entry name" value="AAA_8"/>
    <property type="match status" value="1"/>
</dbReference>
<dbReference type="FunFam" id="3.10.490.20:FF:000002">
    <property type="entry name" value="Dynein axonemal heavy chain 17"/>
    <property type="match status" value="1"/>
</dbReference>
<keyword evidence="9 14" id="KW-0175">Coiled coil</keyword>
<dbReference type="Pfam" id="PF08393">
    <property type="entry name" value="DHC_N2"/>
    <property type="match status" value="1"/>
</dbReference>
<dbReference type="InterPro" id="IPR041228">
    <property type="entry name" value="Dynein_C"/>
</dbReference>
<dbReference type="GO" id="GO:0008569">
    <property type="term" value="F:minus-end-directed microtubule motor activity"/>
    <property type="evidence" value="ECO:0007669"/>
    <property type="project" value="InterPro"/>
</dbReference>
<reference evidence="18" key="1">
    <citation type="submission" date="2022-11" db="UniProtKB">
        <authorList>
            <consortium name="WormBaseParasite"/>
        </authorList>
    </citation>
    <scope>IDENTIFICATION</scope>
</reference>
<evidence type="ECO:0000259" key="16">
    <source>
        <dbReference type="SMART" id="SM00382"/>
    </source>
</evidence>
<dbReference type="FunFam" id="1.20.58.1120:FF:000002">
    <property type="entry name" value="Dynein heavy chain 9, axonemal"/>
    <property type="match status" value="1"/>
</dbReference>
<dbReference type="InterPro" id="IPR026983">
    <property type="entry name" value="DHC"/>
</dbReference>
<dbReference type="Gene3D" id="1.10.8.1220">
    <property type="match status" value="1"/>
</dbReference>
<dbReference type="FunFam" id="3.40.50.300:FF:000063">
    <property type="entry name" value="dynein heavy chain 6, axonemal"/>
    <property type="match status" value="1"/>
</dbReference>